<dbReference type="EMBL" id="JNOC01000080">
    <property type="protein sequence ID" value="KPH54801.1"/>
    <property type="molecule type" value="Genomic_DNA"/>
</dbReference>
<dbReference type="Proteomes" id="UP000255269">
    <property type="component" value="Unassembled WGS sequence"/>
</dbReference>
<protein>
    <recommendedName>
        <fullName evidence="7">Recombination protein RecR</fullName>
    </recommendedName>
</protein>
<evidence type="ECO:0000256" key="1">
    <source>
        <dbReference type="ARBA" id="ARBA00022723"/>
    </source>
</evidence>
<dbReference type="RefSeq" id="WP_054198624.1">
    <property type="nucleotide sequence ID" value="NZ_CASFEB010000011.1"/>
</dbReference>
<sequence length="190" mass="21409">MKSIPESFAKLVESLEKLPSIGKKSAMRLAYFLAFEDKLSALQIAHNIESCMQELRICEECFGISKEPICEICSNSMRNNGELCIIASPKEIFLLEESGEFNGKYFVITSLETLDMKVLERKIIKNNIREIIFALSPSLSSDSLMLYLEDKLSHLDLQFTKIAQGVPTGVSLENIDQLSIIRALQSRVKI</sequence>
<feature type="zinc finger region" description="C4-type" evidence="7">
    <location>
        <begin position="58"/>
        <end position="73"/>
    </location>
</feature>
<dbReference type="Gene3D" id="1.10.8.420">
    <property type="entry name" value="RecR Domain 1"/>
    <property type="match status" value="1"/>
</dbReference>
<keyword evidence="3 7" id="KW-0863">Zinc-finger</keyword>
<dbReference type="HAMAP" id="MF_00017">
    <property type="entry name" value="RecR"/>
    <property type="match status" value="1"/>
</dbReference>
<dbReference type="InterPro" id="IPR006171">
    <property type="entry name" value="TOPRIM_dom"/>
</dbReference>
<keyword evidence="4 7" id="KW-0862">Zinc</keyword>
<dbReference type="PATRIC" id="fig|35818.10.peg.1340"/>
<dbReference type="Proteomes" id="UP000037800">
    <property type="component" value="Unassembled WGS sequence"/>
</dbReference>
<dbReference type="InterPro" id="IPR015967">
    <property type="entry name" value="Rcmb_RecR_Znf"/>
</dbReference>
<dbReference type="NCBIfam" id="TIGR00615">
    <property type="entry name" value="recR"/>
    <property type="match status" value="1"/>
</dbReference>
<gene>
    <name evidence="7 11" type="primary">recR</name>
    <name evidence="10" type="ORF">HPU229334_12050</name>
    <name evidence="9" type="ORF">HPU229336_06610</name>
    <name evidence="11" type="ORF">NCTC13156_01342</name>
</gene>
<evidence type="ECO:0000256" key="3">
    <source>
        <dbReference type="ARBA" id="ARBA00022771"/>
    </source>
</evidence>
<dbReference type="GO" id="GO:0008270">
    <property type="term" value="F:zinc ion binding"/>
    <property type="evidence" value="ECO:0007669"/>
    <property type="project" value="UniProtKB-KW"/>
</dbReference>
<dbReference type="GO" id="GO:0006281">
    <property type="term" value="P:DNA repair"/>
    <property type="evidence" value="ECO:0007669"/>
    <property type="project" value="UniProtKB-UniRule"/>
</dbReference>
<evidence type="ECO:0000313" key="13">
    <source>
        <dbReference type="Proteomes" id="UP000037997"/>
    </source>
</evidence>
<dbReference type="PROSITE" id="PS50880">
    <property type="entry name" value="TOPRIM"/>
    <property type="match status" value="1"/>
</dbReference>
<accession>A0A0N0LQ60</accession>
<keyword evidence="5 7" id="KW-0233">DNA recombination</keyword>
<dbReference type="InterPro" id="IPR023627">
    <property type="entry name" value="Rcmb_RecR"/>
</dbReference>
<comment type="function">
    <text evidence="7">May play a role in DNA repair. It seems to be involved in an RecBC-independent recombinational process of DNA repair. It may act with RecF and RecO.</text>
</comment>
<evidence type="ECO:0000313" key="12">
    <source>
        <dbReference type="Proteomes" id="UP000037800"/>
    </source>
</evidence>
<keyword evidence="1 7" id="KW-0479">Metal-binding</keyword>
<dbReference type="GO" id="GO:0003677">
    <property type="term" value="F:DNA binding"/>
    <property type="evidence" value="ECO:0007669"/>
    <property type="project" value="UniProtKB-UniRule"/>
</dbReference>
<organism evidence="10 13">
    <name type="scientific">Helicobacter pullorum</name>
    <dbReference type="NCBI Taxonomy" id="35818"/>
    <lineage>
        <taxon>Bacteria</taxon>
        <taxon>Pseudomonadati</taxon>
        <taxon>Campylobacterota</taxon>
        <taxon>Epsilonproteobacteria</taxon>
        <taxon>Campylobacterales</taxon>
        <taxon>Helicobacteraceae</taxon>
        <taxon>Helicobacter</taxon>
    </lineage>
</organism>
<dbReference type="SUPFAM" id="SSF111304">
    <property type="entry name" value="Recombination protein RecR"/>
    <property type="match status" value="1"/>
</dbReference>
<evidence type="ECO:0000256" key="7">
    <source>
        <dbReference type="HAMAP-Rule" id="MF_00017"/>
    </source>
</evidence>
<keyword evidence="6 7" id="KW-0234">DNA repair</keyword>
<evidence type="ECO:0000259" key="8">
    <source>
        <dbReference type="PROSITE" id="PS50880"/>
    </source>
</evidence>
<comment type="similarity">
    <text evidence="7">Belongs to the RecR family.</text>
</comment>
<evidence type="ECO:0000256" key="4">
    <source>
        <dbReference type="ARBA" id="ARBA00022833"/>
    </source>
</evidence>
<evidence type="ECO:0000256" key="2">
    <source>
        <dbReference type="ARBA" id="ARBA00022763"/>
    </source>
</evidence>
<reference evidence="12 13" key="1">
    <citation type="submission" date="2014-06" db="EMBL/GenBank/DDBJ databases">
        <title>Helicobacter pullorum isolates in fresh chicken meat - phenotypic and genotypic features.</title>
        <authorList>
            <person name="Borges V."/>
            <person name="Santos A."/>
            <person name="Correia C.B."/>
            <person name="Saraiva M."/>
            <person name="Menard A."/>
            <person name="Vieira L."/>
            <person name="Sampaio D.A."/>
            <person name="Gomes J.P."/>
            <person name="Oleastro M."/>
        </authorList>
    </citation>
    <scope>NUCLEOTIDE SEQUENCE [LARGE SCALE GENOMIC DNA]</scope>
    <source>
        <strain evidence="10 13">229334/12</strain>
        <strain evidence="9 12">229336/12</strain>
    </source>
</reference>
<dbReference type="InterPro" id="IPR000093">
    <property type="entry name" value="DNA_Rcmb_RecR"/>
</dbReference>
<dbReference type="EMBL" id="UGJF01000001">
    <property type="protein sequence ID" value="STQ88502.1"/>
    <property type="molecule type" value="Genomic_DNA"/>
</dbReference>
<dbReference type="Pfam" id="PF21176">
    <property type="entry name" value="RecR_HhH"/>
    <property type="match status" value="1"/>
</dbReference>
<dbReference type="GO" id="GO:0006310">
    <property type="term" value="P:DNA recombination"/>
    <property type="evidence" value="ECO:0007669"/>
    <property type="project" value="UniProtKB-UniRule"/>
</dbReference>
<dbReference type="PANTHER" id="PTHR30446:SF0">
    <property type="entry name" value="RECOMBINATION PROTEIN RECR"/>
    <property type="match status" value="1"/>
</dbReference>
<dbReference type="EMBL" id="JNUR01000043">
    <property type="protein sequence ID" value="KPH49739.1"/>
    <property type="molecule type" value="Genomic_DNA"/>
</dbReference>
<evidence type="ECO:0000313" key="11">
    <source>
        <dbReference type="EMBL" id="STQ88502.1"/>
    </source>
</evidence>
<dbReference type="PANTHER" id="PTHR30446">
    <property type="entry name" value="RECOMBINATION PROTEIN RECR"/>
    <property type="match status" value="1"/>
</dbReference>
<evidence type="ECO:0000313" key="14">
    <source>
        <dbReference type="Proteomes" id="UP000255269"/>
    </source>
</evidence>
<dbReference type="Proteomes" id="UP000037997">
    <property type="component" value="Unassembled WGS sequence"/>
</dbReference>
<keyword evidence="2 7" id="KW-0227">DNA damage</keyword>
<feature type="domain" description="Toprim" evidence="8">
    <location>
        <begin position="81"/>
        <end position="167"/>
    </location>
</feature>
<dbReference type="AlphaFoldDB" id="A0A0N0LQ60"/>
<reference evidence="11 14" key="2">
    <citation type="submission" date="2018-06" db="EMBL/GenBank/DDBJ databases">
        <authorList>
            <consortium name="Pathogen Informatics"/>
            <person name="Doyle S."/>
        </authorList>
    </citation>
    <scope>NUCLEOTIDE SEQUENCE [LARGE SCALE GENOMIC DNA]</scope>
    <source>
        <strain evidence="11 14">NCTC13156</strain>
    </source>
</reference>
<dbReference type="PROSITE" id="PS01300">
    <property type="entry name" value="RECR"/>
    <property type="match status" value="1"/>
</dbReference>
<evidence type="ECO:0000313" key="10">
    <source>
        <dbReference type="EMBL" id="KPH54801.1"/>
    </source>
</evidence>
<name>A0A0N0LQ60_9HELI</name>
<evidence type="ECO:0000313" key="9">
    <source>
        <dbReference type="EMBL" id="KPH49739.1"/>
    </source>
</evidence>
<evidence type="ECO:0000256" key="6">
    <source>
        <dbReference type="ARBA" id="ARBA00023204"/>
    </source>
</evidence>
<proteinExistence type="inferred from homology"/>
<dbReference type="Gene3D" id="3.40.1360.10">
    <property type="match status" value="1"/>
</dbReference>
<evidence type="ECO:0000256" key="5">
    <source>
        <dbReference type="ARBA" id="ARBA00023172"/>
    </source>
</evidence>
<dbReference type="STRING" id="35818.HPU229336_06610"/>